<gene>
    <name evidence="14" type="primary">rbsK5</name>
    <name evidence="12" type="synonym">rbsK</name>
    <name evidence="14" type="ORF">CHO01_07260</name>
    <name evidence="15" type="ORF">HNR08_001189</name>
</gene>
<dbReference type="SUPFAM" id="SSF53613">
    <property type="entry name" value="Ribokinase-like"/>
    <property type="match status" value="1"/>
</dbReference>
<comment type="subcellular location">
    <subcellularLocation>
        <location evidence="12">Cytoplasm</location>
    </subcellularLocation>
</comment>
<feature type="binding site" evidence="12">
    <location>
        <position position="296"/>
    </location>
    <ligand>
        <name>K(+)</name>
        <dbReference type="ChEBI" id="CHEBI:29103"/>
    </ligand>
</feature>
<accession>A0A511F8R2</accession>
<keyword evidence="9 12" id="KW-0460">Magnesium</keyword>
<evidence type="ECO:0000256" key="10">
    <source>
        <dbReference type="ARBA" id="ARBA00022958"/>
    </source>
</evidence>
<dbReference type="PANTHER" id="PTHR10584:SF166">
    <property type="entry name" value="RIBOKINASE"/>
    <property type="match status" value="1"/>
</dbReference>
<evidence type="ECO:0000256" key="12">
    <source>
        <dbReference type="HAMAP-Rule" id="MF_01987"/>
    </source>
</evidence>
<name>A0A511F8R2_9CELL</name>
<keyword evidence="11 12" id="KW-0119">Carbohydrate metabolism</keyword>
<dbReference type="GO" id="GO:0005829">
    <property type="term" value="C:cytosol"/>
    <property type="evidence" value="ECO:0007669"/>
    <property type="project" value="TreeGrafter"/>
</dbReference>
<dbReference type="PANTHER" id="PTHR10584">
    <property type="entry name" value="SUGAR KINASE"/>
    <property type="match status" value="1"/>
</dbReference>
<keyword evidence="8 12" id="KW-0067">ATP-binding</keyword>
<evidence type="ECO:0000259" key="13">
    <source>
        <dbReference type="Pfam" id="PF00294"/>
    </source>
</evidence>
<evidence type="ECO:0000313" key="16">
    <source>
        <dbReference type="Proteomes" id="UP000321723"/>
    </source>
</evidence>
<evidence type="ECO:0000256" key="7">
    <source>
        <dbReference type="ARBA" id="ARBA00022777"/>
    </source>
</evidence>
<dbReference type="Proteomes" id="UP000321723">
    <property type="component" value="Unassembled WGS sequence"/>
</dbReference>
<sequence length="320" mass="32913">MPTEAGARGARGTRPARVCVLGSYAEALVLTADRIPQPGETLVGRDYRQTYGGKGSDMAVQAARLGADVAYVGVVGDDAFGRGFADLMRAEGVDTTHLRVTDERPTGVGMIIKDVRARNVIVVDMGANELFGPDDVDAAAPAIAAADVVLAQLEIPLGTALHGLAAARAAGVTTVLNPAPAVDLRDVDLSAVDVLTPNETEARLTVGLPPDSPVPNAEIAEQLLARGARAVVMTLGEHGAEVFTAAGSTRVPAHRVDVVDSNGAGDSFNAGLSVALGEGRDLAEAAAFAGAVAGLCCEEWETVPSYRTRAQVEQFLAGRP</sequence>
<feature type="binding site" evidence="12">
    <location>
        <position position="198"/>
    </location>
    <ligand>
        <name>ATP</name>
        <dbReference type="ChEBI" id="CHEBI:30616"/>
    </ligand>
</feature>
<dbReference type="PRINTS" id="PR00990">
    <property type="entry name" value="RIBOKINASE"/>
</dbReference>
<comment type="function">
    <text evidence="12">Catalyzes the phosphorylation of ribose at O-5 in a reaction requiring ATP and magnesium. The resulting D-ribose-5-phosphate can then be used either for sythesis of nucleotides, histidine, and tryptophan, or as a component of the pentose phosphate pathway.</text>
</comment>
<dbReference type="EMBL" id="JACHDN010000001">
    <property type="protein sequence ID" value="MBB5472453.1"/>
    <property type="molecule type" value="Genomic_DNA"/>
</dbReference>
<dbReference type="InterPro" id="IPR011877">
    <property type="entry name" value="Ribokinase"/>
</dbReference>
<dbReference type="CDD" id="cd01174">
    <property type="entry name" value="ribokinase"/>
    <property type="match status" value="1"/>
</dbReference>
<evidence type="ECO:0000256" key="3">
    <source>
        <dbReference type="ARBA" id="ARBA00016943"/>
    </source>
</evidence>
<dbReference type="InterPro" id="IPR002173">
    <property type="entry name" value="Carboh/pur_kinase_PfkB_CS"/>
</dbReference>
<dbReference type="Pfam" id="PF00294">
    <property type="entry name" value="PfkB"/>
    <property type="match status" value="1"/>
</dbReference>
<dbReference type="GO" id="GO:0046872">
    <property type="term" value="F:metal ion binding"/>
    <property type="evidence" value="ECO:0007669"/>
    <property type="project" value="UniProtKB-KW"/>
</dbReference>
<dbReference type="HAMAP" id="MF_01987">
    <property type="entry name" value="Ribokinase"/>
    <property type="match status" value="1"/>
</dbReference>
<comment type="similarity">
    <text evidence="12">Belongs to the carbohydrate kinase PfkB family. Ribokinase subfamily.</text>
</comment>
<evidence type="ECO:0000256" key="5">
    <source>
        <dbReference type="ARBA" id="ARBA00022723"/>
    </source>
</evidence>
<keyword evidence="10 12" id="KW-0630">Potassium</keyword>
<dbReference type="PROSITE" id="PS00584">
    <property type="entry name" value="PFKB_KINASES_2"/>
    <property type="match status" value="1"/>
</dbReference>
<feature type="binding site" evidence="12">
    <location>
        <position position="262"/>
    </location>
    <ligand>
        <name>K(+)</name>
        <dbReference type="ChEBI" id="CHEBI:29103"/>
    </ligand>
</feature>
<evidence type="ECO:0000256" key="9">
    <source>
        <dbReference type="ARBA" id="ARBA00022842"/>
    </source>
</evidence>
<keyword evidence="6 12" id="KW-0547">Nucleotide-binding</keyword>
<evidence type="ECO:0000256" key="8">
    <source>
        <dbReference type="ARBA" id="ARBA00022840"/>
    </source>
</evidence>
<organism evidence="14 16">
    <name type="scientific">Cellulomonas hominis</name>
    <dbReference type="NCBI Taxonomy" id="156981"/>
    <lineage>
        <taxon>Bacteria</taxon>
        <taxon>Bacillati</taxon>
        <taxon>Actinomycetota</taxon>
        <taxon>Actinomycetes</taxon>
        <taxon>Micrococcales</taxon>
        <taxon>Cellulomonadaceae</taxon>
        <taxon>Cellulomonas</taxon>
    </lineage>
</organism>
<comment type="catalytic activity">
    <reaction evidence="12">
        <text>D-ribose + ATP = D-ribose 5-phosphate + ADP + H(+)</text>
        <dbReference type="Rhea" id="RHEA:13697"/>
        <dbReference type="ChEBI" id="CHEBI:15378"/>
        <dbReference type="ChEBI" id="CHEBI:30616"/>
        <dbReference type="ChEBI" id="CHEBI:47013"/>
        <dbReference type="ChEBI" id="CHEBI:78346"/>
        <dbReference type="ChEBI" id="CHEBI:456216"/>
        <dbReference type="EC" id="2.7.1.15"/>
    </reaction>
</comment>
<dbReference type="EMBL" id="BJVQ01000006">
    <property type="protein sequence ID" value="GEL45610.1"/>
    <property type="molecule type" value="Genomic_DNA"/>
</dbReference>
<comment type="subunit">
    <text evidence="12">Homodimer.</text>
</comment>
<dbReference type="EC" id="2.7.1.15" evidence="2 12"/>
<dbReference type="GO" id="GO:0005524">
    <property type="term" value="F:ATP binding"/>
    <property type="evidence" value="ECO:0007669"/>
    <property type="project" value="UniProtKB-UniRule"/>
</dbReference>
<reference evidence="15 17" key="2">
    <citation type="submission" date="2020-08" db="EMBL/GenBank/DDBJ databases">
        <title>Sequencing the genomes of 1000 actinobacteria strains.</title>
        <authorList>
            <person name="Klenk H.-P."/>
        </authorList>
    </citation>
    <scope>NUCLEOTIDE SEQUENCE [LARGE SCALE GENOMIC DNA]</scope>
    <source>
        <strain evidence="15 17">DSM 9581</strain>
    </source>
</reference>
<comment type="pathway">
    <text evidence="12">Carbohydrate metabolism; D-ribose degradation; D-ribose 5-phosphate from beta-D-ribopyranose: step 2/2.</text>
</comment>
<evidence type="ECO:0000256" key="11">
    <source>
        <dbReference type="ARBA" id="ARBA00023277"/>
    </source>
</evidence>
<evidence type="ECO:0000256" key="1">
    <source>
        <dbReference type="ARBA" id="ARBA00005380"/>
    </source>
</evidence>
<reference evidence="14 16" key="1">
    <citation type="submission" date="2019-07" db="EMBL/GenBank/DDBJ databases">
        <title>Whole genome shotgun sequence of Cellulomonas hominis NBRC 16055.</title>
        <authorList>
            <person name="Hosoyama A."/>
            <person name="Uohara A."/>
            <person name="Ohji S."/>
            <person name="Ichikawa N."/>
        </authorList>
    </citation>
    <scope>NUCLEOTIDE SEQUENCE [LARGE SCALE GENOMIC DNA]</scope>
    <source>
        <strain evidence="14 16">NBRC 16055</strain>
    </source>
</reference>
<evidence type="ECO:0000256" key="6">
    <source>
        <dbReference type="ARBA" id="ARBA00022741"/>
    </source>
</evidence>
<dbReference type="RefSeq" id="WP_146833736.1">
    <property type="nucleotide sequence ID" value="NZ_BJVQ01000006.1"/>
</dbReference>
<feature type="binding site" evidence="12">
    <location>
        <position position="305"/>
    </location>
    <ligand>
        <name>K(+)</name>
        <dbReference type="ChEBI" id="CHEBI:29103"/>
    </ligand>
</feature>
<dbReference type="OrthoDB" id="9775849at2"/>
<evidence type="ECO:0000313" key="14">
    <source>
        <dbReference type="EMBL" id="GEL45610.1"/>
    </source>
</evidence>
<proteinExistence type="inferred from homology"/>
<keyword evidence="5 12" id="KW-0479">Metal-binding</keyword>
<evidence type="ECO:0000313" key="17">
    <source>
        <dbReference type="Proteomes" id="UP000564629"/>
    </source>
</evidence>
<feature type="active site" description="Proton acceptor" evidence="12">
    <location>
        <position position="266"/>
    </location>
</feature>
<keyword evidence="12" id="KW-0963">Cytoplasm</keyword>
<dbReference type="InterPro" id="IPR002139">
    <property type="entry name" value="Ribo/fructo_kinase"/>
</dbReference>
<feature type="binding site" evidence="12">
    <location>
        <begin position="234"/>
        <end position="239"/>
    </location>
    <ligand>
        <name>ATP</name>
        <dbReference type="ChEBI" id="CHEBI:30616"/>
    </ligand>
</feature>
<dbReference type="GO" id="GO:0019303">
    <property type="term" value="P:D-ribose catabolic process"/>
    <property type="evidence" value="ECO:0007669"/>
    <property type="project" value="UniProtKB-UniRule"/>
</dbReference>
<comment type="activity regulation">
    <text evidence="12">Activated by a monovalent cation that binds near, but not in, the active site. The most likely occupant of the site in vivo is potassium. Ion binding induces a conformational change that may alter substrate affinity.</text>
</comment>
<feature type="binding site" evidence="12">
    <location>
        <position position="260"/>
    </location>
    <ligand>
        <name>K(+)</name>
        <dbReference type="ChEBI" id="CHEBI:29103"/>
    </ligand>
</feature>
<feature type="binding site" evidence="12">
    <location>
        <position position="266"/>
    </location>
    <ligand>
        <name>substrate</name>
    </ligand>
</feature>
<keyword evidence="7 12" id="KW-0418">Kinase</keyword>
<feature type="domain" description="Carbohydrate kinase PfkB" evidence="13">
    <location>
        <begin position="17"/>
        <end position="303"/>
    </location>
</feature>
<comment type="cofactor">
    <cofactor evidence="12">
        <name>Mg(2+)</name>
        <dbReference type="ChEBI" id="CHEBI:18420"/>
    </cofactor>
    <text evidence="12">Requires a divalent cation, most likely magnesium in vivo, as an electrophilic catalyst to aid phosphoryl group transfer. It is the chelate of the metal and the nucleotide that is the actual substrate.</text>
</comment>
<dbReference type="InterPro" id="IPR011611">
    <property type="entry name" value="PfkB_dom"/>
</dbReference>
<keyword evidence="4 12" id="KW-0808">Transferase</keyword>
<feature type="binding site" evidence="12">
    <location>
        <position position="299"/>
    </location>
    <ligand>
        <name>K(+)</name>
        <dbReference type="ChEBI" id="CHEBI:29103"/>
    </ligand>
</feature>
<dbReference type="UniPathway" id="UPA00916">
    <property type="reaction ID" value="UER00889"/>
</dbReference>
<comment type="similarity">
    <text evidence="1">Belongs to the carbohydrate kinase pfkB family.</text>
</comment>
<evidence type="ECO:0000313" key="15">
    <source>
        <dbReference type="EMBL" id="MBB5472453.1"/>
    </source>
</evidence>
<dbReference type="InterPro" id="IPR029056">
    <property type="entry name" value="Ribokinase-like"/>
</dbReference>
<evidence type="ECO:0000256" key="4">
    <source>
        <dbReference type="ARBA" id="ARBA00022679"/>
    </source>
</evidence>
<dbReference type="GO" id="GO:0004747">
    <property type="term" value="F:ribokinase activity"/>
    <property type="evidence" value="ECO:0007669"/>
    <property type="project" value="UniProtKB-UniRule"/>
</dbReference>
<comment type="caution">
    <text evidence="14">The sequence shown here is derived from an EMBL/GenBank/DDBJ whole genome shotgun (WGS) entry which is preliminary data.</text>
</comment>
<dbReference type="Proteomes" id="UP000564629">
    <property type="component" value="Unassembled WGS sequence"/>
</dbReference>
<feature type="binding site" evidence="12">
    <location>
        <position position="154"/>
    </location>
    <ligand>
        <name>substrate</name>
    </ligand>
</feature>
<feature type="binding site" evidence="12">
    <location>
        <begin position="265"/>
        <end position="266"/>
    </location>
    <ligand>
        <name>ATP</name>
        <dbReference type="ChEBI" id="CHEBI:30616"/>
    </ligand>
</feature>
<evidence type="ECO:0000256" key="2">
    <source>
        <dbReference type="ARBA" id="ARBA00012035"/>
    </source>
</evidence>
<dbReference type="Gene3D" id="3.40.1190.20">
    <property type="match status" value="1"/>
</dbReference>
<protein>
    <recommendedName>
        <fullName evidence="3 12">Ribokinase</fullName>
        <shortName evidence="12">RK</shortName>
        <ecNumber evidence="2 12">2.7.1.15</ecNumber>
    </recommendedName>
</protein>
<dbReference type="AlphaFoldDB" id="A0A511F8R2"/>
<comment type="caution">
    <text evidence="12">Lacks conserved residue(s) required for the propagation of feature annotation.</text>
</comment>
<keyword evidence="16" id="KW-1185">Reference proteome</keyword>